<dbReference type="EMBL" id="JAINUF010000001">
    <property type="protein sequence ID" value="KAJ8382619.1"/>
    <property type="molecule type" value="Genomic_DNA"/>
</dbReference>
<evidence type="ECO:0000313" key="1">
    <source>
        <dbReference type="EMBL" id="KAJ8382619.1"/>
    </source>
</evidence>
<dbReference type="AlphaFoldDB" id="A0A9Q1JGJ6"/>
<keyword evidence="2" id="KW-1185">Reference proteome</keyword>
<protein>
    <submittedName>
        <fullName evidence="1">Uncharacterized protein</fullName>
    </submittedName>
</protein>
<gene>
    <name evidence="1" type="ORF">SKAU_G00033970</name>
</gene>
<name>A0A9Q1JGJ6_SYNKA</name>
<sequence length="70" mass="7869">MTYCLLSCPCEPEPVLEVTQYYKRASSTVRRRGDGGPLRIPRCGIGKTLSPELLDFPYKSKLSLMTFLQG</sequence>
<reference evidence="1" key="1">
    <citation type="journal article" date="2023" name="Science">
        <title>Genome structures resolve the early diversification of teleost fishes.</title>
        <authorList>
            <person name="Parey E."/>
            <person name="Louis A."/>
            <person name="Montfort J."/>
            <person name="Bouchez O."/>
            <person name="Roques C."/>
            <person name="Iampietro C."/>
            <person name="Lluch J."/>
            <person name="Castinel A."/>
            <person name="Donnadieu C."/>
            <person name="Desvignes T."/>
            <person name="Floi Bucao C."/>
            <person name="Jouanno E."/>
            <person name="Wen M."/>
            <person name="Mejri S."/>
            <person name="Dirks R."/>
            <person name="Jansen H."/>
            <person name="Henkel C."/>
            <person name="Chen W.J."/>
            <person name="Zahm M."/>
            <person name="Cabau C."/>
            <person name="Klopp C."/>
            <person name="Thompson A.W."/>
            <person name="Robinson-Rechavi M."/>
            <person name="Braasch I."/>
            <person name="Lecointre G."/>
            <person name="Bobe J."/>
            <person name="Postlethwait J.H."/>
            <person name="Berthelot C."/>
            <person name="Roest Crollius H."/>
            <person name="Guiguen Y."/>
        </authorList>
    </citation>
    <scope>NUCLEOTIDE SEQUENCE</scope>
    <source>
        <strain evidence="1">WJC10195</strain>
    </source>
</reference>
<accession>A0A9Q1JGJ6</accession>
<organism evidence="1 2">
    <name type="scientific">Synaphobranchus kaupii</name>
    <name type="common">Kaup's arrowtooth eel</name>
    <dbReference type="NCBI Taxonomy" id="118154"/>
    <lineage>
        <taxon>Eukaryota</taxon>
        <taxon>Metazoa</taxon>
        <taxon>Chordata</taxon>
        <taxon>Craniata</taxon>
        <taxon>Vertebrata</taxon>
        <taxon>Euteleostomi</taxon>
        <taxon>Actinopterygii</taxon>
        <taxon>Neopterygii</taxon>
        <taxon>Teleostei</taxon>
        <taxon>Anguilliformes</taxon>
        <taxon>Synaphobranchidae</taxon>
        <taxon>Synaphobranchus</taxon>
    </lineage>
</organism>
<evidence type="ECO:0000313" key="2">
    <source>
        <dbReference type="Proteomes" id="UP001152622"/>
    </source>
</evidence>
<comment type="caution">
    <text evidence="1">The sequence shown here is derived from an EMBL/GenBank/DDBJ whole genome shotgun (WGS) entry which is preliminary data.</text>
</comment>
<proteinExistence type="predicted"/>
<dbReference type="Proteomes" id="UP001152622">
    <property type="component" value="Chromosome 1"/>
</dbReference>